<feature type="compositionally biased region" description="Basic residues" evidence="1">
    <location>
        <begin position="26"/>
        <end position="40"/>
    </location>
</feature>
<keyword evidence="3" id="KW-1185">Reference proteome</keyword>
<comment type="caution">
    <text evidence="2">The sequence shown here is derived from an EMBL/GenBank/DDBJ whole genome shotgun (WGS) entry which is preliminary data.</text>
</comment>
<evidence type="ECO:0000313" key="2">
    <source>
        <dbReference type="EMBL" id="KAJ1196512.1"/>
    </source>
</evidence>
<evidence type="ECO:0000256" key="1">
    <source>
        <dbReference type="SAM" id="MobiDB-lite"/>
    </source>
</evidence>
<feature type="region of interest" description="Disordered" evidence="1">
    <location>
        <begin position="26"/>
        <end position="102"/>
    </location>
</feature>
<name>A0AAV7V6T6_PLEWA</name>
<gene>
    <name evidence="2" type="ORF">NDU88_000382</name>
</gene>
<organism evidence="2 3">
    <name type="scientific">Pleurodeles waltl</name>
    <name type="common">Iberian ribbed newt</name>
    <dbReference type="NCBI Taxonomy" id="8319"/>
    <lineage>
        <taxon>Eukaryota</taxon>
        <taxon>Metazoa</taxon>
        <taxon>Chordata</taxon>
        <taxon>Craniata</taxon>
        <taxon>Vertebrata</taxon>
        <taxon>Euteleostomi</taxon>
        <taxon>Amphibia</taxon>
        <taxon>Batrachia</taxon>
        <taxon>Caudata</taxon>
        <taxon>Salamandroidea</taxon>
        <taxon>Salamandridae</taxon>
        <taxon>Pleurodelinae</taxon>
        <taxon>Pleurodeles</taxon>
    </lineage>
</organism>
<dbReference type="Proteomes" id="UP001066276">
    <property type="component" value="Chromosome 2_1"/>
</dbReference>
<dbReference type="EMBL" id="JANPWB010000003">
    <property type="protein sequence ID" value="KAJ1196512.1"/>
    <property type="molecule type" value="Genomic_DNA"/>
</dbReference>
<reference evidence="2" key="1">
    <citation type="journal article" date="2022" name="bioRxiv">
        <title>Sequencing and chromosome-scale assembly of the giantPleurodeles waltlgenome.</title>
        <authorList>
            <person name="Brown T."/>
            <person name="Elewa A."/>
            <person name="Iarovenko S."/>
            <person name="Subramanian E."/>
            <person name="Araus A.J."/>
            <person name="Petzold A."/>
            <person name="Susuki M."/>
            <person name="Suzuki K.-i.T."/>
            <person name="Hayashi T."/>
            <person name="Toyoda A."/>
            <person name="Oliveira C."/>
            <person name="Osipova E."/>
            <person name="Leigh N.D."/>
            <person name="Simon A."/>
            <person name="Yun M.H."/>
        </authorList>
    </citation>
    <scope>NUCLEOTIDE SEQUENCE</scope>
    <source>
        <strain evidence="2">20211129_DDA</strain>
        <tissue evidence="2">Liver</tissue>
    </source>
</reference>
<accession>A0AAV7V6T6</accession>
<proteinExistence type="predicted"/>
<feature type="compositionally biased region" description="Basic and acidic residues" evidence="1">
    <location>
        <begin position="44"/>
        <end position="53"/>
    </location>
</feature>
<dbReference type="AlphaFoldDB" id="A0AAV7V6T6"/>
<protein>
    <submittedName>
        <fullName evidence="2">Uncharacterized protein</fullName>
    </submittedName>
</protein>
<sequence length="102" mass="11464">MGDIRAGSSWAHNDVAFFHCRQVHQRSVHARIHPSPRKSQRTVPRKDNMEHRVKQVTGQRPSESGHLACHRQGSPDPGGPHQTGHPLPQEVGGHPPRDQEDR</sequence>
<evidence type="ECO:0000313" key="3">
    <source>
        <dbReference type="Proteomes" id="UP001066276"/>
    </source>
</evidence>